<keyword evidence="3" id="KW-1185">Reference proteome</keyword>
<dbReference type="RefSeq" id="WP_147053434.1">
    <property type="nucleotide sequence ID" value="NZ_CP042437.1"/>
</dbReference>
<dbReference type="KEGG" id="mgk:FSB76_09975"/>
<organism evidence="2 3">
    <name type="scientific">Mucilaginibacter ginsenosidivorax</name>
    <dbReference type="NCBI Taxonomy" id="862126"/>
    <lineage>
        <taxon>Bacteria</taxon>
        <taxon>Pseudomonadati</taxon>
        <taxon>Bacteroidota</taxon>
        <taxon>Sphingobacteriia</taxon>
        <taxon>Sphingobacteriales</taxon>
        <taxon>Sphingobacteriaceae</taxon>
        <taxon>Mucilaginibacter</taxon>
    </lineage>
</organism>
<dbReference type="Pfam" id="PF00903">
    <property type="entry name" value="Glyoxalase"/>
    <property type="match status" value="1"/>
</dbReference>
<dbReference type="OrthoDB" id="66829at2"/>
<reference evidence="2 3" key="1">
    <citation type="journal article" date="2013" name="J. Microbiol.">
        <title>Mucilaginibacter ginsenosidivorax sp. nov., with ginsenoside converting activity isolated from sediment.</title>
        <authorList>
            <person name="Kim J.K."/>
            <person name="Choi T.E."/>
            <person name="Liu Q.M."/>
            <person name="Park H.Y."/>
            <person name="Yi T.H."/>
            <person name="Yoon M.H."/>
            <person name="Kim S.C."/>
            <person name="Im W.T."/>
        </authorList>
    </citation>
    <scope>NUCLEOTIDE SEQUENCE [LARGE SCALE GENOMIC DNA]</scope>
    <source>
        <strain evidence="2 3">KHI28</strain>
    </source>
</reference>
<dbReference type="InterPro" id="IPR037523">
    <property type="entry name" value="VOC_core"/>
</dbReference>
<dbReference type="AlphaFoldDB" id="A0A5B8VXE5"/>
<evidence type="ECO:0000259" key="1">
    <source>
        <dbReference type="PROSITE" id="PS51819"/>
    </source>
</evidence>
<dbReference type="InterPro" id="IPR004360">
    <property type="entry name" value="Glyas_Fos-R_dOase_dom"/>
</dbReference>
<name>A0A5B8VXE5_9SPHI</name>
<evidence type="ECO:0000313" key="2">
    <source>
        <dbReference type="EMBL" id="QEC76257.1"/>
    </source>
</evidence>
<dbReference type="Gene3D" id="3.10.180.10">
    <property type="entry name" value="2,3-Dihydroxybiphenyl 1,2-Dioxygenase, domain 1"/>
    <property type="match status" value="1"/>
</dbReference>
<sequence>MKTKKFIRSNPHLPVKDLKQTLDYYRETLGFYDEWIEGDKDGGIRRDDMRLLFGEDAGFTAAINNAQHRLPLMWFVDDIDAVYAELQKRNVEIADGLKTHPYGLREFAFIDINGYYIRVAESI</sequence>
<dbReference type="PROSITE" id="PS51819">
    <property type="entry name" value="VOC"/>
    <property type="match status" value="1"/>
</dbReference>
<dbReference type="EMBL" id="CP042437">
    <property type="protein sequence ID" value="QEC76257.1"/>
    <property type="molecule type" value="Genomic_DNA"/>
</dbReference>
<dbReference type="Proteomes" id="UP000321362">
    <property type="component" value="Chromosome"/>
</dbReference>
<protein>
    <recommendedName>
        <fullName evidence="1">VOC domain-containing protein</fullName>
    </recommendedName>
</protein>
<gene>
    <name evidence="2" type="ORF">FSB76_09975</name>
</gene>
<dbReference type="SUPFAM" id="SSF54593">
    <property type="entry name" value="Glyoxalase/Bleomycin resistance protein/Dihydroxybiphenyl dioxygenase"/>
    <property type="match status" value="1"/>
</dbReference>
<dbReference type="InterPro" id="IPR029068">
    <property type="entry name" value="Glyas_Bleomycin-R_OHBP_Dase"/>
</dbReference>
<accession>A0A5B8VXE5</accession>
<proteinExistence type="predicted"/>
<feature type="domain" description="VOC" evidence="1">
    <location>
        <begin position="6"/>
        <end position="122"/>
    </location>
</feature>
<evidence type="ECO:0000313" key="3">
    <source>
        <dbReference type="Proteomes" id="UP000321362"/>
    </source>
</evidence>